<name>A0AA37UQS3_9MICO</name>
<keyword evidence="7" id="KW-1185">Reference proteome</keyword>
<dbReference type="Gene3D" id="3.40.50.10740">
    <property type="entry name" value="Class I glutamine amidotransferase-like"/>
    <property type="match status" value="1"/>
</dbReference>
<evidence type="ECO:0000313" key="7">
    <source>
        <dbReference type="Proteomes" id="UP001157161"/>
    </source>
</evidence>
<dbReference type="PANTHER" id="PTHR30237:SF4">
    <property type="entry name" value="LD-CARBOXYPEPTIDASE C-TERMINAL DOMAIN-CONTAINING PROTEIN"/>
    <property type="match status" value="1"/>
</dbReference>
<keyword evidence="2" id="KW-0378">Hydrolase</keyword>
<dbReference type="InterPro" id="IPR027461">
    <property type="entry name" value="Carboxypeptidase_A_C_sf"/>
</dbReference>
<dbReference type="SUPFAM" id="SSF141986">
    <property type="entry name" value="LD-carboxypeptidase A C-terminal domain-like"/>
    <property type="match status" value="1"/>
</dbReference>
<feature type="domain" description="LD-carboxypeptidase C-terminal" evidence="5">
    <location>
        <begin position="217"/>
        <end position="348"/>
    </location>
</feature>
<dbReference type="SUPFAM" id="SSF52317">
    <property type="entry name" value="Class I glutamine amidotransferase-like"/>
    <property type="match status" value="1"/>
</dbReference>
<gene>
    <name evidence="6" type="ORF">GCM10025875_12480</name>
</gene>
<dbReference type="Gene3D" id="3.50.30.60">
    <property type="entry name" value="LD-carboxypeptidase A C-terminal domain-like"/>
    <property type="match status" value="1"/>
</dbReference>
<dbReference type="Proteomes" id="UP001157161">
    <property type="component" value="Unassembled WGS sequence"/>
</dbReference>
<dbReference type="GO" id="GO:0016787">
    <property type="term" value="F:hydrolase activity"/>
    <property type="evidence" value="ECO:0007669"/>
    <property type="project" value="UniProtKB-KW"/>
</dbReference>
<reference evidence="6" key="1">
    <citation type="journal article" date="2014" name="Int. J. Syst. Evol. Microbiol.">
        <title>Complete genome sequence of Corynebacterium casei LMG S-19264T (=DSM 44701T), isolated from a smear-ripened cheese.</title>
        <authorList>
            <consortium name="US DOE Joint Genome Institute (JGI-PGF)"/>
            <person name="Walter F."/>
            <person name="Albersmeier A."/>
            <person name="Kalinowski J."/>
            <person name="Ruckert C."/>
        </authorList>
    </citation>
    <scope>NUCLEOTIDE SEQUENCE</scope>
    <source>
        <strain evidence="6">NBRC 112290</strain>
    </source>
</reference>
<dbReference type="Pfam" id="PF17676">
    <property type="entry name" value="Peptidase_S66C"/>
    <property type="match status" value="1"/>
</dbReference>
<dbReference type="CDD" id="cd07062">
    <property type="entry name" value="Peptidase_S66_mccF_like"/>
    <property type="match status" value="1"/>
</dbReference>
<evidence type="ECO:0000259" key="5">
    <source>
        <dbReference type="Pfam" id="PF17676"/>
    </source>
</evidence>
<protein>
    <submittedName>
        <fullName evidence="6">LD-carboxypeptidase</fullName>
    </submittedName>
</protein>
<sequence length="366" mass="38709">MLAPTTTAAAAPAPDLRQPPKASPGDRVAVLSPSFAAPGFAPAVHEQAMRRLEEATGLVPVEYPTTRQVGADPRARAHDLEAAFTDLSIRAVLASVGGDDQITVTPHLDPAVVRADPKPFLGYSDNTHLLHWLAGPGVAGFYGGSTQVHRGPGPGLDDVHVRSLRAALIEGGALELTDPGESEDLVHDWLDPRALTEHGDREPTAPWSWHGPETAVSGPTWGGCLEVVEQVLAAGRMGRPPSSLRGHVLLLETSEELPDAGAVSRMLRNLGERGILGEIAGVLAARPPVSSFEDRPDPAERERRREAQREAIVDVVTRYNPGAVVCVGVPFGHTRPQWIVPYGGTVTLDGVTRRVSADYGPAAAAS</sequence>
<accession>A0AA37UQS3</accession>
<reference evidence="6" key="2">
    <citation type="submission" date="2023-02" db="EMBL/GenBank/DDBJ databases">
        <authorList>
            <person name="Sun Q."/>
            <person name="Mori K."/>
        </authorList>
    </citation>
    <scope>NUCLEOTIDE SEQUENCE</scope>
    <source>
        <strain evidence="6">NBRC 112290</strain>
    </source>
</reference>
<comment type="similarity">
    <text evidence="1">Belongs to the peptidase S66 family.</text>
</comment>
<organism evidence="6 7">
    <name type="scientific">Litorihabitans aurantiacus</name>
    <dbReference type="NCBI Taxonomy" id="1930061"/>
    <lineage>
        <taxon>Bacteria</taxon>
        <taxon>Bacillati</taxon>
        <taxon>Actinomycetota</taxon>
        <taxon>Actinomycetes</taxon>
        <taxon>Micrococcales</taxon>
        <taxon>Beutenbergiaceae</taxon>
        <taxon>Litorihabitans</taxon>
    </lineage>
</organism>
<proteinExistence type="inferred from homology"/>
<evidence type="ECO:0000313" key="6">
    <source>
        <dbReference type="EMBL" id="GMA31256.1"/>
    </source>
</evidence>
<dbReference type="InterPro" id="IPR029062">
    <property type="entry name" value="Class_I_gatase-like"/>
</dbReference>
<dbReference type="Pfam" id="PF02016">
    <property type="entry name" value="Peptidase_S66"/>
    <property type="match status" value="1"/>
</dbReference>
<dbReference type="PANTHER" id="PTHR30237">
    <property type="entry name" value="MURAMOYLTETRAPEPTIDE CARBOXYPEPTIDASE"/>
    <property type="match status" value="1"/>
</dbReference>
<evidence type="ECO:0000256" key="2">
    <source>
        <dbReference type="ARBA" id="ARBA00022801"/>
    </source>
</evidence>
<evidence type="ECO:0000256" key="3">
    <source>
        <dbReference type="SAM" id="MobiDB-lite"/>
    </source>
</evidence>
<dbReference type="RefSeq" id="WP_284250109.1">
    <property type="nucleotide sequence ID" value="NZ_BSUM01000001.1"/>
</dbReference>
<feature type="compositionally biased region" description="Low complexity" evidence="3">
    <location>
        <begin position="1"/>
        <end position="14"/>
    </location>
</feature>
<feature type="region of interest" description="Disordered" evidence="3">
    <location>
        <begin position="1"/>
        <end position="26"/>
    </location>
</feature>
<feature type="domain" description="LD-carboxypeptidase N-terminal" evidence="4">
    <location>
        <begin position="28"/>
        <end position="143"/>
    </location>
</feature>
<comment type="caution">
    <text evidence="6">The sequence shown here is derived from an EMBL/GenBank/DDBJ whole genome shotgun (WGS) entry which is preliminary data.</text>
</comment>
<dbReference type="EMBL" id="BSUM01000001">
    <property type="protein sequence ID" value="GMA31256.1"/>
    <property type="molecule type" value="Genomic_DNA"/>
</dbReference>
<dbReference type="InterPro" id="IPR003507">
    <property type="entry name" value="S66_fam"/>
</dbReference>
<dbReference type="InterPro" id="IPR040449">
    <property type="entry name" value="Peptidase_S66_N"/>
</dbReference>
<evidence type="ECO:0000259" key="4">
    <source>
        <dbReference type="Pfam" id="PF02016"/>
    </source>
</evidence>
<dbReference type="AlphaFoldDB" id="A0AA37UQS3"/>
<evidence type="ECO:0000256" key="1">
    <source>
        <dbReference type="ARBA" id="ARBA00010233"/>
    </source>
</evidence>
<dbReference type="InterPro" id="IPR040921">
    <property type="entry name" value="Peptidase_S66C"/>
</dbReference>
<dbReference type="InterPro" id="IPR027478">
    <property type="entry name" value="LdcA_N"/>
</dbReference>